<dbReference type="InterPro" id="IPR053932">
    <property type="entry name" value="GeBP-like_DBD"/>
</dbReference>
<dbReference type="AlphaFoldDB" id="A0A1J6IDZ1"/>
<feature type="compositionally biased region" description="Polar residues" evidence="2">
    <location>
        <begin position="203"/>
        <end position="221"/>
    </location>
</feature>
<reference evidence="4" key="1">
    <citation type="submission" date="2016-11" db="EMBL/GenBank/DDBJ databases">
        <title>The genome of Nicotiana attenuata.</title>
        <authorList>
            <person name="Xu S."/>
            <person name="Brockmoeller T."/>
            <person name="Gaquerel E."/>
            <person name="Navarro A."/>
            <person name="Kuhl H."/>
            <person name="Gase K."/>
            <person name="Ling Z."/>
            <person name="Zhou W."/>
            <person name="Kreitzer C."/>
            <person name="Stanke M."/>
            <person name="Tang H."/>
            <person name="Lyons E."/>
            <person name="Pandey P."/>
            <person name="Pandey S.P."/>
            <person name="Timmermann B."/>
            <person name="Baldwin I.T."/>
        </authorList>
    </citation>
    <scope>NUCLEOTIDE SEQUENCE [LARGE SCALE GENOMIC DNA]</scope>
    <source>
        <strain evidence="4">UT</strain>
    </source>
</reference>
<dbReference type="Pfam" id="PF04504">
    <property type="entry name" value="GeBP-like_DBD"/>
    <property type="match status" value="1"/>
</dbReference>
<dbReference type="GO" id="GO:0005634">
    <property type="term" value="C:nucleus"/>
    <property type="evidence" value="ECO:0007669"/>
    <property type="project" value="TreeGrafter"/>
</dbReference>
<evidence type="ECO:0000313" key="5">
    <source>
        <dbReference type="Proteomes" id="UP000187609"/>
    </source>
</evidence>
<dbReference type="KEGG" id="nau:109226276"/>
<comment type="caution">
    <text evidence="4">The sequence shown here is derived from an EMBL/GenBank/DDBJ whole genome shotgun (WGS) entry which is preliminary data.</text>
</comment>
<proteinExistence type="inferred from homology"/>
<organism evidence="4 5">
    <name type="scientific">Nicotiana attenuata</name>
    <name type="common">Coyote tobacco</name>
    <dbReference type="NCBI Taxonomy" id="49451"/>
    <lineage>
        <taxon>Eukaryota</taxon>
        <taxon>Viridiplantae</taxon>
        <taxon>Streptophyta</taxon>
        <taxon>Embryophyta</taxon>
        <taxon>Tracheophyta</taxon>
        <taxon>Spermatophyta</taxon>
        <taxon>Magnoliopsida</taxon>
        <taxon>eudicotyledons</taxon>
        <taxon>Gunneridae</taxon>
        <taxon>Pentapetalae</taxon>
        <taxon>asterids</taxon>
        <taxon>lamiids</taxon>
        <taxon>Solanales</taxon>
        <taxon>Solanaceae</taxon>
        <taxon>Nicotianoideae</taxon>
        <taxon>Nicotianeae</taxon>
        <taxon>Nicotiana</taxon>
    </lineage>
</organism>
<dbReference type="OMA" id="KEVRMMF"/>
<dbReference type="GO" id="GO:0006355">
    <property type="term" value="P:regulation of DNA-templated transcription"/>
    <property type="evidence" value="ECO:0007669"/>
    <property type="project" value="InterPro"/>
</dbReference>
<feature type="region of interest" description="Disordered" evidence="2">
    <location>
        <begin position="171"/>
        <end position="270"/>
    </location>
</feature>
<dbReference type="STRING" id="49451.A0A1J6IDZ1"/>
<dbReference type="PANTHER" id="PTHR31662">
    <property type="entry name" value="BNAANNG10740D PROTEIN-RELATED"/>
    <property type="match status" value="1"/>
</dbReference>
<dbReference type="Gramene" id="OIT03110">
    <property type="protein sequence ID" value="OIT03110"/>
    <property type="gene ID" value="A4A49_01928"/>
</dbReference>
<dbReference type="EMBL" id="MJEQ01037187">
    <property type="protein sequence ID" value="OIT03110.1"/>
    <property type="molecule type" value="Genomic_DNA"/>
</dbReference>
<gene>
    <name evidence="4" type="ORF">A4A49_01928</name>
</gene>
<sequence>MDSTLPLSQSPTDTASKLPIKRKTTDDPFITAAGSDPQKLPPFKFHRIWTEPDEIRFLQGLLDDGSLLFPRDLNIFYTRFSNTMLQPYTKSQLSEKLRRLRKKFRVISSRLSKGLDMSLLSPHDRALYDLSRQLWHPDFAHTSPFNADKSKKSNLVGVKVSFLPTIPSAPGLGQGLDQYDTGPGQGSFLPTTPYVTVPGPSRVSDQNGTSSGQDRNENGTIPYQDKLSMDTDPLSVGNGNRITGKDPTHDGVSLSKENVTGKDPTHDGVSVSKENVEVGQVNNYKNDKLGEFCDGDGKLSEVNVEFEGGDVGYKRVGCSCLDGPVQVGVGCSIGEIAAKVVMDVFDECLKDYKNGDLLKEENLDKFEERWREQRVAELDVLARRLRLVLEHSLQSQ</sequence>
<feature type="domain" description="Glabrous enhancer-binding protein-like DBD" evidence="3">
    <location>
        <begin position="45"/>
        <end position="136"/>
    </location>
</feature>
<feature type="region of interest" description="Disordered" evidence="2">
    <location>
        <begin position="1"/>
        <end position="24"/>
    </location>
</feature>
<evidence type="ECO:0000256" key="2">
    <source>
        <dbReference type="SAM" id="MobiDB-lite"/>
    </source>
</evidence>
<dbReference type="OrthoDB" id="1215672at2759"/>
<dbReference type="SMR" id="A0A1J6IDZ1"/>
<dbReference type="Proteomes" id="UP000187609">
    <property type="component" value="Unassembled WGS sequence"/>
</dbReference>
<feature type="compositionally biased region" description="Polar residues" evidence="2">
    <location>
        <begin position="1"/>
        <end position="15"/>
    </location>
</feature>
<dbReference type="InterPro" id="IPR007592">
    <property type="entry name" value="GEBP"/>
</dbReference>
<evidence type="ECO:0000313" key="4">
    <source>
        <dbReference type="EMBL" id="OIT03110.1"/>
    </source>
</evidence>
<accession>A0A1J6IDZ1</accession>
<protein>
    <recommendedName>
        <fullName evidence="3">Glabrous enhancer-binding protein-like DBD domain-containing protein</fullName>
    </recommendedName>
</protein>
<evidence type="ECO:0000259" key="3">
    <source>
        <dbReference type="Pfam" id="PF04504"/>
    </source>
</evidence>
<keyword evidence="5" id="KW-1185">Reference proteome</keyword>
<name>A0A1J6IDZ1_NICAT</name>
<evidence type="ECO:0000256" key="1">
    <source>
        <dbReference type="ARBA" id="ARBA00010820"/>
    </source>
</evidence>
<dbReference type="PANTHER" id="PTHR31662:SF8">
    <property type="entry name" value="EXPRESSED PROTEIN"/>
    <property type="match status" value="1"/>
</dbReference>
<comment type="similarity">
    <text evidence="1">Belongs to the GeBP family.</text>
</comment>